<evidence type="ECO:0000256" key="4">
    <source>
        <dbReference type="PIRSR" id="PIRSR001227-1"/>
    </source>
</evidence>
<dbReference type="PANTHER" id="PTHR34218:SF4">
    <property type="entry name" value="ACYL-HOMOSERINE LACTONE ACYLASE QUIP"/>
    <property type="match status" value="1"/>
</dbReference>
<gene>
    <name evidence="6" type="ORF">FLO80_18765</name>
</gene>
<dbReference type="SUPFAM" id="SSF56235">
    <property type="entry name" value="N-terminal nucleophile aminohydrolases (Ntn hydrolases)"/>
    <property type="match status" value="1"/>
</dbReference>
<evidence type="ECO:0000256" key="2">
    <source>
        <dbReference type="ARBA" id="ARBA00022801"/>
    </source>
</evidence>
<feature type="active site" description="Nucleophile" evidence="4">
    <location>
        <position position="251"/>
    </location>
</feature>
<feature type="binding site" evidence="5">
    <location>
        <position position="326"/>
    </location>
    <ligand>
        <name>Ca(2+)</name>
        <dbReference type="ChEBI" id="CHEBI:29108"/>
    </ligand>
</feature>
<evidence type="ECO:0000256" key="1">
    <source>
        <dbReference type="ARBA" id="ARBA00006586"/>
    </source>
</evidence>
<evidence type="ECO:0000256" key="5">
    <source>
        <dbReference type="PIRSR" id="PIRSR001227-2"/>
    </source>
</evidence>
<keyword evidence="3" id="KW-0865">Zymogen</keyword>
<sequence length="785" mass="86579">MTKSPETRDGTAVPVTGLTAKAEIRKDRWGITHIRAESRDDLFFAQGYNVASERLWQIDLWRKKGLGLLAADFGPGFLAQDHATRHFVYRGDISPEWDSYAPDAEAICSAFIRGINAYIDRVLAGGAPLPPEFELFGTKPSHWHPEDVVRPRTHCLIRNAISEVQRAYTLSRSGKRAEALRKHLEPPVTPTTAEDLDLGSIPLDLVQRYQLAVAPPTFTPDRLSATMDDAWKWRTTSAAGDVTQATDSEGSNNWAIAPALTETGRPILASDPHRVHGVPSLRYMVHLTAPGIDVIGAGDPAAPGIIIGHSDFAAFCLTTYGADQQDVYVYDLDPDDPLSYRYGDGWERMEVVDEVFEVKGHAPVTLPLHFTRHGPVMLEEPDNNRAYAIRSVWSDAGTSAYMASLSVMRARSVEEYRNALVGWGAPTMNHMWADIDGNIVWQSVGWSPIRPNWEGLLPIPGDGRYEWDGYISPLEMPHSINPANGMLYSANEMNLTDEWQRTGIPIGNEWIDGSRAQRVQEVLYSRDRHTLAESQALQSDLTSIPARRLQAILKETALDGVAARAADHILGWDCWLSAESSSGALFELWFMAHLIPALYEAVTEGEPVPPALRISDVQSALDAMERPEAWCDGDPIAFRKAVIASTLESAWGDMVSRMGSDPADWQWGKIHKLTMKHAISTAFPDQAGRFDIGPIPLGGSGSTPANAIYRSDFSVLTGAAVRIVFDVGNWDGCRFINLPGQSGDPESTGYREFVETWADYGYLPMVFSRDAVDEATIVLTEITPA</sequence>
<dbReference type="PIRSF" id="PIRSF001227">
    <property type="entry name" value="Pen_acylase"/>
    <property type="match status" value="1"/>
</dbReference>
<feature type="binding site" evidence="5">
    <location>
        <position position="323"/>
    </location>
    <ligand>
        <name>Ca(2+)</name>
        <dbReference type="ChEBI" id="CHEBI:29108"/>
    </ligand>
</feature>
<dbReference type="InterPro" id="IPR002692">
    <property type="entry name" value="S45"/>
</dbReference>
<keyword evidence="7" id="KW-1185">Reference proteome</keyword>
<keyword evidence="5" id="KW-0106">Calcium</keyword>
<proteinExistence type="inferred from homology"/>
<dbReference type="Proteomes" id="UP000325291">
    <property type="component" value="Unassembled WGS sequence"/>
</dbReference>
<accession>A0A5A9YYJ5</accession>
<keyword evidence="2" id="KW-0378">Hydrolase</keyword>
<dbReference type="InterPro" id="IPR014395">
    <property type="entry name" value="Pen/GL7ACA/AHL_acylase"/>
</dbReference>
<dbReference type="GO" id="GO:0017000">
    <property type="term" value="P:antibiotic biosynthetic process"/>
    <property type="evidence" value="ECO:0007669"/>
    <property type="project" value="InterPro"/>
</dbReference>
<dbReference type="GO" id="GO:0046872">
    <property type="term" value="F:metal ion binding"/>
    <property type="evidence" value="ECO:0007669"/>
    <property type="project" value="UniProtKB-KW"/>
</dbReference>
<dbReference type="InterPro" id="IPR043146">
    <property type="entry name" value="Penicillin_amidase_N_B-knob"/>
</dbReference>
<feature type="binding site" evidence="5">
    <location>
        <position position="163"/>
    </location>
    <ligand>
        <name>Ca(2+)</name>
        <dbReference type="ChEBI" id="CHEBI:29108"/>
    </ligand>
</feature>
<comment type="cofactor">
    <cofactor evidence="5">
        <name>Ca(2+)</name>
        <dbReference type="ChEBI" id="CHEBI:29108"/>
    </cofactor>
    <text evidence="5">Binds 1 Ca(2+) ion per dimer.</text>
</comment>
<dbReference type="EMBL" id="VINQ01000020">
    <property type="protein sequence ID" value="KAA0910021.1"/>
    <property type="molecule type" value="Genomic_DNA"/>
</dbReference>
<dbReference type="InterPro" id="IPR029055">
    <property type="entry name" value="Ntn_hydrolases_N"/>
</dbReference>
<reference evidence="6 7" key="1">
    <citation type="submission" date="2019-07" db="EMBL/GenBank/DDBJ databases">
        <title>Aquicoccus porphyridii gen. nov., sp. nov., isolated from a small marine red alga, Porphyridium marinum.</title>
        <authorList>
            <person name="Liu L."/>
        </authorList>
    </citation>
    <scope>NUCLEOTIDE SEQUENCE [LARGE SCALE GENOMIC DNA]</scope>
    <source>
        <strain evidence="6 7">L1 8-17</strain>
    </source>
</reference>
<dbReference type="AlphaFoldDB" id="A0A5A9YYJ5"/>
<dbReference type="Gene3D" id="2.30.120.10">
    <property type="match status" value="1"/>
</dbReference>
<comment type="similarity">
    <text evidence="1">Belongs to the peptidase S45 family.</text>
</comment>
<evidence type="ECO:0000313" key="6">
    <source>
        <dbReference type="EMBL" id="KAA0910021.1"/>
    </source>
</evidence>
<evidence type="ECO:0000313" key="7">
    <source>
        <dbReference type="Proteomes" id="UP000325291"/>
    </source>
</evidence>
<dbReference type="InterPro" id="IPR043147">
    <property type="entry name" value="Penicillin_amidase_A-knob"/>
</dbReference>
<dbReference type="Pfam" id="PF01804">
    <property type="entry name" value="Penicil_amidase"/>
    <property type="match status" value="1"/>
</dbReference>
<dbReference type="Gene3D" id="3.60.20.10">
    <property type="entry name" value="Glutamine Phosphoribosylpyrophosphate, subunit 1, domain 1"/>
    <property type="match status" value="1"/>
</dbReference>
<dbReference type="InterPro" id="IPR023343">
    <property type="entry name" value="Penicillin_amidase_dom1"/>
</dbReference>
<name>A0A5A9YYJ5_9RHOB</name>
<keyword evidence="5" id="KW-0479">Metal-binding</keyword>
<organism evidence="6 7">
    <name type="scientific">Aquicoccus porphyridii</name>
    <dbReference type="NCBI Taxonomy" id="1852029"/>
    <lineage>
        <taxon>Bacteria</taxon>
        <taxon>Pseudomonadati</taxon>
        <taxon>Pseudomonadota</taxon>
        <taxon>Alphaproteobacteria</taxon>
        <taxon>Rhodobacterales</taxon>
        <taxon>Paracoccaceae</taxon>
        <taxon>Aquicoccus</taxon>
    </lineage>
</organism>
<comment type="caution">
    <text evidence="6">The sequence shown here is derived from an EMBL/GenBank/DDBJ whole genome shotgun (WGS) entry which is preliminary data.</text>
</comment>
<dbReference type="CDD" id="cd03747">
    <property type="entry name" value="Ntn_PGA_like"/>
    <property type="match status" value="1"/>
</dbReference>
<dbReference type="RefSeq" id="WP_111368921.1">
    <property type="nucleotide sequence ID" value="NZ_VINQ01000020.1"/>
</dbReference>
<dbReference type="Gene3D" id="1.10.439.10">
    <property type="entry name" value="Penicillin Amidohydrolase, domain 1"/>
    <property type="match status" value="1"/>
</dbReference>
<evidence type="ECO:0000256" key="3">
    <source>
        <dbReference type="ARBA" id="ARBA00023145"/>
    </source>
</evidence>
<dbReference type="PANTHER" id="PTHR34218">
    <property type="entry name" value="PEPTIDASE S45 PENICILLIN AMIDASE"/>
    <property type="match status" value="1"/>
</dbReference>
<protein>
    <submittedName>
        <fullName evidence="6">Penicillin acylase family protein</fullName>
    </submittedName>
</protein>
<dbReference type="GO" id="GO:0016811">
    <property type="term" value="F:hydrolase activity, acting on carbon-nitrogen (but not peptide) bonds, in linear amides"/>
    <property type="evidence" value="ECO:0007669"/>
    <property type="project" value="InterPro"/>
</dbReference>
<dbReference type="Gene3D" id="1.10.1400.10">
    <property type="match status" value="1"/>
</dbReference>